<dbReference type="Proteomes" id="UP001589610">
    <property type="component" value="Unassembled WGS sequence"/>
</dbReference>
<gene>
    <name evidence="1" type="ORF">ACFFRH_06510</name>
</gene>
<proteinExistence type="predicted"/>
<name>A0ABV5T7U1_9ACTN</name>
<accession>A0ABV5T7U1</accession>
<comment type="caution">
    <text evidence="1">The sequence shown here is derived from an EMBL/GenBank/DDBJ whole genome shotgun (WGS) entry which is preliminary data.</text>
</comment>
<keyword evidence="2" id="KW-1185">Reference proteome</keyword>
<evidence type="ECO:0000313" key="1">
    <source>
        <dbReference type="EMBL" id="MFB9675134.1"/>
    </source>
</evidence>
<evidence type="ECO:0000313" key="2">
    <source>
        <dbReference type="Proteomes" id="UP001589610"/>
    </source>
</evidence>
<protein>
    <submittedName>
        <fullName evidence="1">YdeI family protein</fullName>
    </submittedName>
</protein>
<organism evidence="1 2">
    <name type="scientific">Streptosporangium vulgare</name>
    <dbReference type="NCBI Taxonomy" id="46190"/>
    <lineage>
        <taxon>Bacteria</taxon>
        <taxon>Bacillati</taxon>
        <taxon>Actinomycetota</taxon>
        <taxon>Actinomycetes</taxon>
        <taxon>Streptosporangiales</taxon>
        <taxon>Streptosporangiaceae</taxon>
        <taxon>Streptosporangium</taxon>
    </lineage>
</organism>
<dbReference type="Pfam" id="PF13376">
    <property type="entry name" value="OmdA"/>
    <property type="match status" value="1"/>
</dbReference>
<dbReference type="RefSeq" id="WP_344745846.1">
    <property type="nucleotide sequence ID" value="NZ_BAAAWW010000077.1"/>
</dbReference>
<dbReference type="EMBL" id="JBHMBS010000002">
    <property type="protein sequence ID" value="MFB9675134.1"/>
    <property type="molecule type" value="Genomic_DNA"/>
</dbReference>
<reference evidence="1 2" key="1">
    <citation type="submission" date="2024-09" db="EMBL/GenBank/DDBJ databases">
        <authorList>
            <person name="Sun Q."/>
            <person name="Mori K."/>
        </authorList>
    </citation>
    <scope>NUCLEOTIDE SEQUENCE [LARGE SCALE GENOMIC DNA]</scope>
    <source>
        <strain evidence="1 2">JCM 3028</strain>
    </source>
</reference>
<sequence length="196" mass="21582">MTDENLHFTSVDEFDTWLEANHRTADEVWVALPKKGTEVPSVTRSQALDVALCYGWIDGKAFSGNAPEGWWAQRFSPRRARSSWSKINCTKVEKLIATGRMRPAGLEQIELAKADGRWDAAYAPPSTAEVPPDLRAALDASPAAAAAFAALSKSSGYQILLTIQKAKKPETRARRIAVYVERLEAGEPPHGPRRKP</sequence>